<keyword evidence="1" id="KW-0472">Membrane</keyword>
<protein>
    <submittedName>
        <fullName evidence="2">Uncharacterized protein</fullName>
    </submittedName>
</protein>
<organism evidence="2">
    <name type="scientific">Octopus bimaculoides</name>
    <name type="common">California two-spotted octopus</name>
    <dbReference type="NCBI Taxonomy" id="37653"/>
    <lineage>
        <taxon>Eukaryota</taxon>
        <taxon>Metazoa</taxon>
        <taxon>Spiralia</taxon>
        <taxon>Lophotrochozoa</taxon>
        <taxon>Mollusca</taxon>
        <taxon>Cephalopoda</taxon>
        <taxon>Coleoidea</taxon>
        <taxon>Octopodiformes</taxon>
        <taxon>Octopoda</taxon>
        <taxon>Incirrata</taxon>
        <taxon>Octopodidae</taxon>
        <taxon>Octopus</taxon>
    </lineage>
</organism>
<keyword evidence="1" id="KW-1133">Transmembrane helix</keyword>
<sequence>MYVCVLYMYVNVIEKRRRGKEADEKYLPRQFQLVTQPTISANLLHPIAIVVVYPVLFGSCYKNCKRGVIGLLKLKLRCKRRTYI</sequence>
<feature type="transmembrane region" description="Helical" evidence="1">
    <location>
        <begin position="43"/>
        <end position="61"/>
    </location>
</feature>
<dbReference type="EMBL" id="KQ418925">
    <property type="protein sequence ID" value="KOF85304.1"/>
    <property type="molecule type" value="Genomic_DNA"/>
</dbReference>
<proteinExistence type="predicted"/>
<reference evidence="2" key="1">
    <citation type="submission" date="2015-07" db="EMBL/GenBank/DDBJ databases">
        <title>MeaNS - Measles Nucleotide Surveillance Program.</title>
        <authorList>
            <person name="Tran T."/>
            <person name="Druce J."/>
        </authorList>
    </citation>
    <scope>NUCLEOTIDE SEQUENCE</scope>
    <source>
        <strain evidence="2">UCB-OBI-ISO-001</strain>
        <tissue evidence="2">Gonad</tissue>
    </source>
</reference>
<evidence type="ECO:0000313" key="2">
    <source>
        <dbReference type="EMBL" id="KOF85304.1"/>
    </source>
</evidence>
<gene>
    <name evidence="2" type="ORF">OCBIM_22020559mg</name>
</gene>
<keyword evidence="1" id="KW-0812">Transmembrane</keyword>
<accession>A0A0L8H894</accession>
<evidence type="ECO:0000256" key="1">
    <source>
        <dbReference type="SAM" id="Phobius"/>
    </source>
</evidence>
<name>A0A0L8H894_OCTBM</name>
<dbReference type="AlphaFoldDB" id="A0A0L8H894"/>